<dbReference type="NCBIfam" id="NF000994">
    <property type="entry name" value="PRK00104.1-3"/>
    <property type="match status" value="1"/>
</dbReference>
<keyword evidence="1 3" id="KW-0159">Chromosome partition</keyword>
<name>A0A449A9Z0_9BACT</name>
<dbReference type="GO" id="GO:0006260">
    <property type="term" value="P:DNA replication"/>
    <property type="evidence" value="ECO:0007669"/>
    <property type="project" value="UniProtKB-UniRule"/>
</dbReference>
<dbReference type="RefSeq" id="WP_004421018.1">
    <property type="nucleotide sequence ID" value="NZ_LR214970.1"/>
</dbReference>
<evidence type="ECO:0000313" key="4">
    <source>
        <dbReference type="EMBL" id="VEU61099.1"/>
    </source>
</evidence>
<dbReference type="EMBL" id="LR214970">
    <property type="protein sequence ID" value="VEU61099.1"/>
    <property type="molecule type" value="Genomic_DNA"/>
</dbReference>
<evidence type="ECO:0000256" key="1">
    <source>
        <dbReference type="ARBA" id="ARBA00022829"/>
    </source>
</evidence>
<dbReference type="InterPro" id="IPR003768">
    <property type="entry name" value="ScpA"/>
</dbReference>
<keyword evidence="3" id="KW-0132">Cell division</keyword>
<comment type="subcellular location">
    <subcellularLocation>
        <location evidence="3">Cytoplasm</location>
    </subcellularLocation>
    <text evidence="3">Associated with two foci at the outer edges of the nucleoid region in young cells, and at four foci within both cell halves in older cells.</text>
</comment>
<evidence type="ECO:0000256" key="2">
    <source>
        <dbReference type="ARBA" id="ARBA00044777"/>
    </source>
</evidence>
<dbReference type="AlphaFoldDB" id="A0A449A9Z0"/>
<dbReference type="PANTHER" id="PTHR33969:SF2">
    <property type="entry name" value="SEGREGATION AND CONDENSATION PROTEIN A"/>
    <property type="match status" value="1"/>
</dbReference>
<comment type="similarity">
    <text evidence="3">Belongs to the ScpA family.</text>
</comment>
<proteinExistence type="inferred from homology"/>
<dbReference type="GO" id="GO:0005737">
    <property type="term" value="C:cytoplasm"/>
    <property type="evidence" value="ECO:0007669"/>
    <property type="project" value="UniProtKB-SubCell"/>
</dbReference>
<gene>
    <name evidence="3 4" type="primary">scpA</name>
    <name evidence="4" type="ORF">NCTC10122_00691</name>
</gene>
<dbReference type="GO" id="GO:0007059">
    <property type="term" value="P:chromosome segregation"/>
    <property type="evidence" value="ECO:0007669"/>
    <property type="project" value="UniProtKB-UniRule"/>
</dbReference>
<dbReference type="Pfam" id="PF02616">
    <property type="entry name" value="SMC_ScpA"/>
    <property type="match status" value="1"/>
</dbReference>
<dbReference type="GO" id="GO:0051301">
    <property type="term" value="P:cell division"/>
    <property type="evidence" value="ECO:0007669"/>
    <property type="project" value="UniProtKB-KW"/>
</dbReference>
<dbReference type="PANTHER" id="PTHR33969">
    <property type="entry name" value="SEGREGATION AND CONDENSATION PROTEIN A"/>
    <property type="match status" value="1"/>
</dbReference>
<reference evidence="4 5" key="1">
    <citation type="submission" date="2019-01" db="EMBL/GenBank/DDBJ databases">
        <authorList>
            <consortium name="Pathogen Informatics"/>
        </authorList>
    </citation>
    <scope>NUCLEOTIDE SEQUENCE [LARGE SCALE GENOMIC DNA]</scope>
    <source>
        <strain evidence="4 5">NCTC10122</strain>
    </source>
</reference>
<keyword evidence="3" id="KW-0963">Cytoplasm</keyword>
<dbReference type="Gene3D" id="6.10.250.2410">
    <property type="match status" value="1"/>
</dbReference>
<dbReference type="Gene3D" id="1.10.10.580">
    <property type="entry name" value="Structural maintenance of chromosome 1. Chain E"/>
    <property type="match status" value="1"/>
</dbReference>
<comment type="subunit">
    <text evidence="3">Component of a cohesin-like complex composed of ScpA, ScpB and the Smc homodimer, in which ScpA and ScpB bind to the head domain of Smc. The presence of the three proteins is required for the association of the complex with DNA.</text>
</comment>
<evidence type="ECO:0000313" key="5">
    <source>
        <dbReference type="Proteomes" id="UP000290942"/>
    </source>
</evidence>
<dbReference type="HAMAP" id="MF_01805">
    <property type="entry name" value="ScpA"/>
    <property type="match status" value="1"/>
</dbReference>
<keyword evidence="3" id="KW-0131">Cell cycle</keyword>
<dbReference type="Proteomes" id="UP000290942">
    <property type="component" value="Chromosome"/>
</dbReference>
<organism evidence="4 5">
    <name type="scientific">Mycoplasmopsis bovigenitalium</name>
    <dbReference type="NCBI Taxonomy" id="2112"/>
    <lineage>
        <taxon>Bacteria</taxon>
        <taxon>Bacillati</taxon>
        <taxon>Mycoplasmatota</taxon>
        <taxon>Mycoplasmoidales</taxon>
        <taxon>Metamycoplasmataceae</taxon>
        <taxon>Mycoplasmopsis</taxon>
    </lineage>
</organism>
<accession>A0A449A9Z0</accession>
<evidence type="ECO:0000256" key="3">
    <source>
        <dbReference type="HAMAP-Rule" id="MF_01805"/>
    </source>
</evidence>
<comment type="function">
    <text evidence="3">Participates in chromosomal partition during cell division. May act via the formation of a condensin-like complex containing Smc and ScpB that pull DNA away from mid-cell into both cell halves.</text>
</comment>
<dbReference type="InterPro" id="IPR023093">
    <property type="entry name" value="ScpA-like_C"/>
</dbReference>
<protein>
    <recommendedName>
        <fullName evidence="2 3">Segregation and condensation protein A</fullName>
    </recommendedName>
</protein>
<sequence>MDNLYINDNKKFDIKIENFDGPLDLLLSLVQDKHKDIMDIDVAQLASAYLSIIQDLQDHEIDLASEYLVMAATLLALKTKMILYTPDEKPEIEEDKREILRRLYEYQQFKEVSKALREREESRKEIFIKSPSDIEEFLIDDDKTQLDGHSNPLKLITILRKMFERTYAQKLRKTKLDHFQLTPQDQIPFILDLFKKYNEVTFEMIFSQPSMDHFVITFIAILVLVKSQKIVLEQKEQFGTITFKKGPDYEK</sequence>